<reference evidence="2" key="1">
    <citation type="journal article" date="2019" name="bioRxiv">
        <title>The Genome of the Zebra Mussel, Dreissena polymorpha: A Resource for Invasive Species Research.</title>
        <authorList>
            <person name="McCartney M.A."/>
            <person name="Auch B."/>
            <person name="Kono T."/>
            <person name="Mallez S."/>
            <person name="Zhang Y."/>
            <person name="Obille A."/>
            <person name="Becker A."/>
            <person name="Abrahante J.E."/>
            <person name="Garbe J."/>
            <person name="Badalamenti J.P."/>
            <person name="Herman A."/>
            <person name="Mangelson H."/>
            <person name="Liachko I."/>
            <person name="Sullivan S."/>
            <person name="Sone E.D."/>
            <person name="Koren S."/>
            <person name="Silverstein K.A.T."/>
            <person name="Beckman K.B."/>
            <person name="Gohl D.M."/>
        </authorList>
    </citation>
    <scope>NUCLEOTIDE SEQUENCE</scope>
    <source>
        <strain evidence="2">Duluth1</strain>
        <tissue evidence="2">Whole animal</tissue>
    </source>
</reference>
<sequence>MNSRVSGYKYSNYGSRVVCTCSARVSHLVREPEGVEDESADRLGGEHVHDTDHDNQQQPCETCNTHIRFVD</sequence>
<evidence type="ECO:0000256" key="1">
    <source>
        <dbReference type="SAM" id="MobiDB-lite"/>
    </source>
</evidence>
<protein>
    <submittedName>
        <fullName evidence="2">Uncharacterized protein</fullName>
    </submittedName>
</protein>
<dbReference type="AlphaFoldDB" id="A0A9D3YLV3"/>
<evidence type="ECO:0000313" key="2">
    <source>
        <dbReference type="EMBL" id="KAH3701180.1"/>
    </source>
</evidence>
<reference evidence="2" key="2">
    <citation type="submission" date="2020-11" db="EMBL/GenBank/DDBJ databases">
        <authorList>
            <person name="McCartney M.A."/>
            <person name="Auch B."/>
            <person name="Kono T."/>
            <person name="Mallez S."/>
            <person name="Becker A."/>
            <person name="Gohl D.M."/>
            <person name="Silverstein K.A.T."/>
            <person name="Koren S."/>
            <person name="Bechman K.B."/>
            <person name="Herman A."/>
            <person name="Abrahante J.E."/>
            <person name="Garbe J."/>
        </authorList>
    </citation>
    <scope>NUCLEOTIDE SEQUENCE</scope>
    <source>
        <strain evidence="2">Duluth1</strain>
        <tissue evidence="2">Whole animal</tissue>
    </source>
</reference>
<name>A0A9D3YLV3_DREPO</name>
<proteinExistence type="predicted"/>
<accession>A0A9D3YLV3</accession>
<comment type="caution">
    <text evidence="2">The sequence shown here is derived from an EMBL/GenBank/DDBJ whole genome shotgun (WGS) entry which is preliminary data.</text>
</comment>
<keyword evidence="3" id="KW-1185">Reference proteome</keyword>
<feature type="region of interest" description="Disordered" evidence="1">
    <location>
        <begin position="32"/>
        <end position="58"/>
    </location>
</feature>
<evidence type="ECO:0000313" key="3">
    <source>
        <dbReference type="Proteomes" id="UP000828390"/>
    </source>
</evidence>
<organism evidence="2 3">
    <name type="scientific">Dreissena polymorpha</name>
    <name type="common">Zebra mussel</name>
    <name type="synonym">Mytilus polymorpha</name>
    <dbReference type="NCBI Taxonomy" id="45954"/>
    <lineage>
        <taxon>Eukaryota</taxon>
        <taxon>Metazoa</taxon>
        <taxon>Spiralia</taxon>
        <taxon>Lophotrochozoa</taxon>
        <taxon>Mollusca</taxon>
        <taxon>Bivalvia</taxon>
        <taxon>Autobranchia</taxon>
        <taxon>Heteroconchia</taxon>
        <taxon>Euheterodonta</taxon>
        <taxon>Imparidentia</taxon>
        <taxon>Neoheterodontei</taxon>
        <taxon>Myida</taxon>
        <taxon>Dreissenoidea</taxon>
        <taxon>Dreissenidae</taxon>
        <taxon>Dreissena</taxon>
    </lineage>
</organism>
<dbReference type="Proteomes" id="UP000828390">
    <property type="component" value="Unassembled WGS sequence"/>
</dbReference>
<gene>
    <name evidence="2" type="ORF">DPMN_076163</name>
</gene>
<dbReference type="EMBL" id="JAIWYP010000015">
    <property type="protein sequence ID" value="KAH3701180.1"/>
    <property type="molecule type" value="Genomic_DNA"/>
</dbReference>
<feature type="compositionally biased region" description="Basic and acidic residues" evidence="1">
    <location>
        <begin position="40"/>
        <end position="55"/>
    </location>
</feature>